<dbReference type="PANTHER" id="PTHR13939">
    <property type="entry name" value="NICOTINAMIDE-NUCLEOTIDE AMIDOHYDROLASE PNCC"/>
    <property type="match status" value="1"/>
</dbReference>
<accession>A0A1H9GGW9</accession>
<feature type="region of interest" description="Disordered" evidence="1">
    <location>
        <begin position="1"/>
        <end position="36"/>
    </location>
</feature>
<evidence type="ECO:0000256" key="1">
    <source>
        <dbReference type="SAM" id="MobiDB-lite"/>
    </source>
</evidence>
<dbReference type="SMART" id="SM00852">
    <property type="entry name" value="MoCF_biosynth"/>
    <property type="match status" value="1"/>
</dbReference>
<reference evidence="4" key="1">
    <citation type="submission" date="2016-10" db="EMBL/GenBank/DDBJ databases">
        <authorList>
            <person name="Varghese N."/>
            <person name="Submissions S."/>
        </authorList>
    </citation>
    <scope>NUCLEOTIDE SEQUENCE [LARGE SCALE GENOMIC DNA]</scope>
    <source>
        <strain evidence="4">DSM 25055</strain>
    </source>
</reference>
<dbReference type="PANTHER" id="PTHR13939:SF0">
    <property type="entry name" value="NMN AMIDOHYDROLASE-LIKE PROTEIN YFAY"/>
    <property type="match status" value="1"/>
</dbReference>
<protein>
    <submittedName>
        <fullName evidence="3">Molybdenum cofactor synthesis domain-containing protein</fullName>
    </submittedName>
</protein>
<evidence type="ECO:0000313" key="4">
    <source>
        <dbReference type="Proteomes" id="UP000199114"/>
    </source>
</evidence>
<dbReference type="InterPro" id="IPR050101">
    <property type="entry name" value="CinA"/>
</dbReference>
<dbReference type="SUPFAM" id="SSF53218">
    <property type="entry name" value="Molybdenum cofactor biosynthesis proteins"/>
    <property type="match status" value="1"/>
</dbReference>
<dbReference type="NCBIfam" id="TIGR00177">
    <property type="entry name" value="molyb_syn"/>
    <property type="match status" value="1"/>
</dbReference>
<dbReference type="EMBL" id="FOFD01000002">
    <property type="protein sequence ID" value="SEQ49362.1"/>
    <property type="molecule type" value="Genomic_DNA"/>
</dbReference>
<dbReference type="CDD" id="cd00885">
    <property type="entry name" value="cinA"/>
    <property type="match status" value="1"/>
</dbReference>
<keyword evidence="4" id="KW-1185">Reference proteome</keyword>
<dbReference type="Proteomes" id="UP000199114">
    <property type="component" value="Unassembled WGS sequence"/>
</dbReference>
<dbReference type="Pfam" id="PF24102">
    <property type="entry name" value="FLAD1_M"/>
    <property type="match status" value="1"/>
</dbReference>
<dbReference type="AlphaFoldDB" id="A0A1H9GGW9"/>
<evidence type="ECO:0000259" key="2">
    <source>
        <dbReference type="SMART" id="SM00852"/>
    </source>
</evidence>
<dbReference type="STRING" id="1186196.SAMN04489841_1882"/>
<dbReference type="InterPro" id="IPR036425">
    <property type="entry name" value="MoaB/Mog-like_dom_sf"/>
</dbReference>
<dbReference type="InterPro" id="IPR001453">
    <property type="entry name" value="MoaB/Mog_dom"/>
</dbReference>
<evidence type="ECO:0000313" key="3">
    <source>
        <dbReference type="EMBL" id="SEQ49362.1"/>
    </source>
</evidence>
<gene>
    <name evidence="3" type="ORF">SAMN04489841_1882</name>
</gene>
<dbReference type="Pfam" id="PF00994">
    <property type="entry name" value="MoCF_biosynth"/>
    <property type="match status" value="1"/>
</dbReference>
<name>A0A1H9GGW9_9EURY</name>
<proteinExistence type="predicted"/>
<feature type="domain" description="MoaB/Mog" evidence="2">
    <location>
        <begin position="42"/>
        <end position="200"/>
    </location>
</feature>
<sequence length="265" mass="28469">MAVLHGNGDFQSNGCDREREDGCEEDETHLRDGRERTGMNVAVVTVGDELLAGRTTDTNATWLCERLADRGVSVERVTTVPDRVADIARVVNEYRAEYDAVLVTGGLGPTHDDVTMEGVAAALGRAVEEHAAALAWLEDDGYARDDLASGTTDLPAGARALHNETGVAPGAALESVYVLPGVPTEMKAMFESIAEEFTGTPTHRDTVVADEPESALLERIADLRERFDVSVGSYPGESVRIELEGTDEATVTAAAEWLRERVDSP</sequence>
<dbReference type="InterPro" id="IPR056596">
    <property type="entry name" value="FLAD1_M"/>
</dbReference>
<organism evidence="3 4">
    <name type="scientific">Natrinema salaciae</name>
    <dbReference type="NCBI Taxonomy" id="1186196"/>
    <lineage>
        <taxon>Archaea</taxon>
        <taxon>Methanobacteriati</taxon>
        <taxon>Methanobacteriota</taxon>
        <taxon>Stenosarchaea group</taxon>
        <taxon>Halobacteria</taxon>
        <taxon>Halobacteriales</taxon>
        <taxon>Natrialbaceae</taxon>
        <taxon>Natrinema</taxon>
    </lineage>
</organism>
<dbReference type="Gene3D" id="3.40.980.10">
    <property type="entry name" value="MoaB/Mog-like domain"/>
    <property type="match status" value="1"/>
</dbReference>